<dbReference type="Proteomes" id="UP000701801">
    <property type="component" value="Unassembled WGS sequence"/>
</dbReference>
<dbReference type="EMBL" id="CAJVRM010000602">
    <property type="protein sequence ID" value="CAG8982363.1"/>
    <property type="molecule type" value="Genomic_DNA"/>
</dbReference>
<keyword evidence="2" id="KW-1185">Reference proteome</keyword>
<reference evidence="1" key="1">
    <citation type="submission" date="2021-07" db="EMBL/GenBank/DDBJ databases">
        <authorList>
            <person name="Durling M."/>
        </authorList>
    </citation>
    <scope>NUCLEOTIDE SEQUENCE</scope>
</reference>
<protein>
    <submittedName>
        <fullName evidence="1">Uncharacterized protein</fullName>
    </submittedName>
</protein>
<comment type="caution">
    <text evidence="1">The sequence shown here is derived from an EMBL/GenBank/DDBJ whole genome shotgun (WGS) entry which is preliminary data.</text>
</comment>
<gene>
    <name evidence="1" type="ORF">HYALB_00014063</name>
</gene>
<evidence type="ECO:0000313" key="1">
    <source>
        <dbReference type="EMBL" id="CAG8982363.1"/>
    </source>
</evidence>
<name>A0A9N9Q1E9_9HELO</name>
<organism evidence="1 2">
    <name type="scientific">Hymenoscyphus albidus</name>
    <dbReference type="NCBI Taxonomy" id="595503"/>
    <lineage>
        <taxon>Eukaryota</taxon>
        <taxon>Fungi</taxon>
        <taxon>Dikarya</taxon>
        <taxon>Ascomycota</taxon>
        <taxon>Pezizomycotina</taxon>
        <taxon>Leotiomycetes</taxon>
        <taxon>Helotiales</taxon>
        <taxon>Helotiaceae</taxon>
        <taxon>Hymenoscyphus</taxon>
    </lineage>
</organism>
<accession>A0A9N9Q1E9</accession>
<proteinExistence type="predicted"/>
<dbReference type="AlphaFoldDB" id="A0A9N9Q1E9"/>
<evidence type="ECO:0000313" key="2">
    <source>
        <dbReference type="Proteomes" id="UP000701801"/>
    </source>
</evidence>
<sequence length="218" mass="25437">MSNRYNMDFSTFYMDICQLLNIEPNFTLKCIGTTSKNTTCPNQISEINLVGGHTALHALKRIESIDQLWNLLQFISGRLLCFHHRDQQDILQEQWWLTLLALSSSRNLWAEFQVPGAFPEEDQNILASILELSRLEVDTFFQWRDEQAKLAEAKRAQAIQAKRAAKLLAREEAANKRDYEMARLLCGIGRSADYLYDRIEIRCDKAERRKLRSTRAHW</sequence>